<keyword evidence="5" id="KW-1278">Translocase</keyword>
<evidence type="ECO:0000256" key="6">
    <source>
        <dbReference type="ARBA" id="ARBA00022989"/>
    </source>
</evidence>
<sequence>MVSPYLHTYMVLFSILWSLILISKKSILMSLISLEFLHFFVFLIFYSPIPSMTGTFTIIVVLLCFAASGAALGLSILVTMSRQNGSDLIVSVI</sequence>
<comment type="subcellular location">
    <subcellularLocation>
        <location evidence="1">Membrane</location>
        <topology evidence="1">Multi-pass membrane protein</topology>
    </subcellularLocation>
</comment>
<accession>Q75YQ4</accession>
<evidence type="ECO:0000256" key="4">
    <source>
        <dbReference type="ARBA" id="ARBA00022692"/>
    </source>
</evidence>
<gene>
    <name evidence="11" type="primary">ND4L</name>
</gene>
<dbReference type="AlphaFoldDB" id="Q75YQ4"/>
<dbReference type="Gene3D" id="1.10.287.3510">
    <property type="match status" value="1"/>
</dbReference>
<evidence type="ECO:0000256" key="9">
    <source>
        <dbReference type="ARBA" id="ARBA00031586"/>
    </source>
</evidence>
<keyword evidence="6 10" id="KW-1133">Transmembrane helix</keyword>
<evidence type="ECO:0000256" key="8">
    <source>
        <dbReference type="ARBA" id="ARBA00023136"/>
    </source>
</evidence>
<dbReference type="Pfam" id="PF00420">
    <property type="entry name" value="Oxidored_q2"/>
    <property type="match status" value="1"/>
</dbReference>
<evidence type="ECO:0000256" key="1">
    <source>
        <dbReference type="ARBA" id="ARBA00004141"/>
    </source>
</evidence>
<evidence type="ECO:0000256" key="10">
    <source>
        <dbReference type="SAM" id="Phobius"/>
    </source>
</evidence>
<organism evidence="11">
    <name type="scientific">Euhadra aomoriensis</name>
    <dbReference type="NCBI Taxonomy" id="244795"/>
    <lineage>
        <taxon>Eukaryota</taxon>
        <taxon>Metazoa</taxon>
        <taxon>Spiralia</taxon>
        <taxon>Lophotrochozoa</taxon>
        <taxon>Mollusca</taxon>
        <taxon>Gastropoda</taxon>
        <taxon>Heterobranchia</taxon>
        <taxon>Euthyneura</taxon>
        <taxon>Panpulmonata</taxon>
        <taxon>Eupulmonata</taxon>
        <taxon>Stylommatophora</taxon>
        <taxon>Helicina</taxon>
        <taxon>Camaenoidea</taxon>
        <taxon>Camaenidae</taxon>
        <taxon>Bradybaeninae</taxon>
        <taxon>Euhadra</taxon>
    </lineage>
</organism>
<dbReference type="EMBL" id="AB119746">
    <property type="protein sequence ID" value="BAC99281.1"/>
    <property type="molecule type" value="Genomic_DNA"/>
</dbReference>
<comment type="similarity">
    <text evidence="2">Belongs to the complex I subunit 4L family.</text>
</comment>
<feature type="transmembrane region" description="Helical" evidence="10">
    <location>
        <begin position="29"/>
        <end position="49"/>
    </location>
</feature>
<reference evidence="11" key="1">
    <citation type="journal article" date="2003" name="Nature">
        <title>Evolution: single-gene speciation by left-right reversal.</title>
        <authorList>
            <person name="Ueshima R."/>
            <person name="Asami T."/>
        </authorList>
    </citation>
    <scope>NUCLEOTIDE SEQUENCE</scope>
    <source>
        <strain evidence="11">NC769</strain>
        <tissue evidence="11">Muscle</tissue>
    </source>
</reference>
<keyword evidence="7" id="KW-0520">NAD</keyword>
<keyword evidence="4 10" id="KW-0812">Transmembrane</keyword>
<feature type="transmembrane region" description="Helical" evidence="10">
    <location>
        <begin position="6"/>
        <end position="22"/>
    </location>
</feature>
<dbReference type="InterPro" id="IPR039428">
    <property type="entry name" value="NUOK/Mnh_C1-like"/>
</dbReference>
<protein>
    <recommendedName>
        <fullName evidence="3">NADH-ubiquinone oxidoreductase chain 4L</fullName>
    </recommendedName>
    <alternativeName>
        <fullName evidence="9">NADH dehydrogenase subunit 4L</fullName>
    </alternativeName>
</protein>
<feature type="transmembrane region" description="Helical" evidence="10">
    <location>
        <begin position="55"/>
        <end position="78"/>
    </location>
</feature>
<evidence type="ECO:0000313" key="11">
    <source>
        <dbReference type="EMBL" id="BAC99281.1"/>
    </source>
</evidence>
<evidence type="ECO:0000256" key="5">
    <source>
        <dbReference type="ARBA" id="ARBA00022967"/>
    </source>
</evidence>
<evidence type="ECO:0000256" key="3">
    <source>
        <dbReference type="ARBA" id="ARBA00016612"/>
    </source>
</evidence>
<dbReference type="GO" id="GO:0016020">
    <property type="term" value="C:membrane"/>
    <property type="evidence" value="ECO:0007669"/>
    <property type="project" value="UniProtKB-SubCell"/>
</dbReference>
<proteinExistence type="inferred from homology"/>
<name>Q75YQ4_9EUPU</name>
<evidence type="ECO:0000256" key="2">
    <source>
        <dbReference type="ARBA" id="ARBA00010519"/>
    </source>
</evidence>
<keyword evidence="11" id="KW-0496">Mitochondrion</keyword>
<geneLocation type="mitochondrion" evidence="11"/>
<evidence type="ECO:0000256" key="7">
    <source>
        <dbReference type="ARBA" id="ARBA00023027"/>
    </source>
</evidence>
<keyword evidence="8 10" id="KW-0472">Membrane</keyword>